<dbReference type="Gene3D" id="3.40.50.2000">
    <property type="entry name" value="Glycogen Phosphorylase B"/>
    <property type="match status" value="2"/>
</dbReference>
<dbReference type="SUPFAM" id="SSF53756">
    <property type="entry name" value="UDP-Glycosyltransferase/glycogen phosphorylase"/>
    <property type="match status" value="1"/>
</dbReference>
<feature type="domain" description="Glycosyltransferase subfamily 4-like N-terminal" evidence="1">
    <location>
        <begin position="20"/>
        <end position="226"/>
    </location>
</feature>
<keyword evidence="3" id="KW-1185">Reference proteome</keyword>
<dbReference type="OrthoDB" id="9794575at2"/>
<dbReference type="RefSeq" id="WP_052632379.1">
    <property type="nucleotide sequence ID" value="NZ_CP011144.1"/>
</dbReference>
<dbReference type="InterPro" id="IPR028098">
    <property type="entry name" value="Glyco_trans_4-like_N"/>
</dbReference>
<dbReference type="PATRIC" id="fig|314722.6.peg.2416"/>
<gene>
    <name evidence="2" type="ORF">WQ53_11170</name>
</gene>
<reference evidence="2 3" key="1">
    <citation type="journal article" date="2015" name="Genome Announc.">
        <title>Complete Genome Sequence of Pseudoxanthomonas suwonensis Strain J1, a Cellulose-Degrading Bacterium Isolated from Leaf- and Wood-Enriched Soil.</title>
        <authorList>
            <person name="Hou L."/>
            <person name="Jiang J."/>
            <person name="Xu Z."/>
            <person name="Zhou Y."/>
            <person name="Leung F.C."/>
        </authorList>
    </citation>
    <scope>NUCLEOTIDE SEQUENCE [LARGE SCALE GENOMIC DNA]</scope>
    <source>
        <strain evidence="2 3">J1</strain>
    </source>
</reference>
<evidence type="ECO:0000313" key="2">
    <source>
        <dbReference type="EMBL" id="AKC87220.1"/>
    </source>
</evidence>
<dbReference type="Pfam" id="PF13579">
    <property type="entry name" value="Glyco_trans_4_4"/>
    <property type="match status" value="1"/>
</dbReference>
<dbReference type="EMBL" id="CP011144">
    <property type="protein sequence ID" value="AKC87220.1"/>
    <property type="molecule type" value="Genomic_DNA"/>
</dbReference>
<dbReference type="KEGG" id="psuw:WQ53_11170"/>
<sequence>MRILLIAHDYPPSESPQALRWRYLVRELVGGGHDVTVLSAALPGASPFRGRGDHGEFIHAVAPVGFYPWLLRTVRNLRARANVTVDGPAEGGASLNWRGRLHAAGNRAIALFRFPDGGAGWIGPAARVLRDMLAGARPDLVITSHEPCAGLVLWLSERPAGVKWVADLGDPVLSDYVPARWRRRAHRLEADMFRLADRVVVTNESTRDLLFRRHGTRAGVEVLPQGFDPADCVPLQAGSADPSAPLRILYTGRFYAFRTGRALFEAVAATPGVVLEVATTGMTRLLSSFLKHHPQSFRLLGALSHQQTMAAQCARDVLVCIGNDNPVQTPGKVFEYLGSGRPILYLRQSASDPAGAWVERIGRGWQCANDARSVADSLRLLRERKVHGQLEQGLDLTIGAVASESWASRGRKLVSLCEDLRAHSPRTAMP</sequence>
<dbReference type="AlphaFoldDB" id="A0A0E3UNS9"/>
<accession>A0A0E3UNS9</accession>
<protein>
    <recommendedName>
        <fullName evidence="1">Glycosyltransferase subfamily 4-like N-terminal domain-containing protein</fullName>
    </recommendedName>
</protein>
<name>A0A0E3UNS9_9GAMM</name>
<proteinExistence type="predicted"/>
<evidence type="ECO:0000259" key="1">
    <source>
        <dbReference type="Pfam" id="PF13579"/>
    </source>
</evidence>
<dbReference type="Proteomes" id="UP000033067">
    <property type="component" value="Chromosome"/>
</dbReference>
<evidence type="ECO:0000313" key="3">
    <source>
        <dbReference type="Proteomes" id="UP000033067"/>
    </source>
</evidence>
<dbReference type="GO" id="GO:0016757">
    <property type="term" value="F:glycosyltransferase activity"/>
    <property type="evidence" value="ECO:0007669"/>
    <property type="project" value="UniProtKB-ARBA"/>
</dbReference>
<organism evidence="2 3">
    <name type="scientific">Pseudoxanthomonas suwonensis</name>
    <dbReference type="NCBI Taxonomy" id="314722"/>
    <lineage>
        <taxon>Bacteria</taxon>
        <taxon>Pseudomonadati</taxon>
        <taxon>Pseudomonadota</taxon>
        <taxon>Gammaproteobacteria</taxon>
        <taxon>Lysobacterales</taxon>
        <taxon>Lysobacteraceae</taxon>
        <taxon>Pseudoxanthomonas</taxon>
    </lineage>
</organism>